<keyword evidence="1" id="KW-1133">Transmembrane helix</keyword>
<dbReference type="EMBL" id="PEYV01000023">
    <property type="protein sequence ID" value="PIS21723.1"/>
    <property type="molecule type" value="Genomic_DNA"/>
</dbReference>
<reference evidence="3" key="1">
    <citation type="submission" date="2017-09" db="EMBL/GenBank/DDBJ databases">
        <title>Depth-based differentiation of microbial function through sediment-hosted aquifers and enrichment of novel symbionts in the deep terrestrial subsurface.</title>
        <authorList>
            <person name="Probst A.J."/>
            <person name="Ladd B."/>
            <person name="Jarett J.K."/>
            <person name="Geller-Mcgrath D.E."/>
            <person name="Sieber C.M.K."/>
            <person name="Emerson J.B."/>
            <person name="Anantharaman K."/>
            <person name="Thomas B.C."/>
            <person name="Malmstrom R."/>
            <person name="Stieglmeier M."/>
            <person name="Klingl A."/>
            <person name="Woyke T."/>
            <person name="Ryan C.M."/>
            <person name="Banfield J.F."/>
        </authorList>
    </citation>
    <scope>NUCLEOTIDE SEQUENCE [LARGE SCALE GENOMIC DNA]</scope>
</reference>
<feature type="transmembrane region" description="Helical" evidence="1">
    <location>
        <begin position="78"/>
        <end position="95"/>
    </location>
</feature>
<accession>A0A2H0X9W9</accession>
<keyword evidence="1" id="KW-0812">Transmembrane</keyword>
<sequence length="98" mass="10850">MPRFIILSIFCSIISFGAIVFIISKVYPNSILSFLALLVSLFVFVSFTFSFGSYLGTKLGRKVIRNESAMFKKELKKGFLIAGIVCLISVIKILVSGM</sequence>
<evidence type="ECO:0000313" key="2">
    <source>
        <dbReference type="EMBL" id="PIS21723.1"/>
    </source>
</evidence>
<proteinExistence type="predicted"/>
<evidence type="ECO:0000256" key="1">
    <source>
        <dbReference type="SAM" id="Phobius"/>
    </source>
</evidence>
<evidence type="ECO:0000313" key="3">
    <source>
        <dbReference type="Proteomes" id="UP000231098"/>
    </source>
</evidence>
<organism evidence="2 3">
    <name type="scientific">candidate division WWE3 bacterium CG08_land_8_20_14_0_20_41_15</name>
    <dbReference type="NCBI Taxonomy" id="1975086"/>
    <lineage>
        <taxon>Bacteria</taxon>
        <taxon>Katanobacteria</taxon>
    </lineage>
</organism>
<feature type="transmembrane region" description="Helical" evidence="1">
    <location>
        <begin position="30"/>
        <end position="57"/>
    </location>
</feature>
<comment type="caution">
    <text evidence="2">The sequence shown here is derived from an EMBL/GenBank/DDBJ whole genome shotgun (WGS) entry which is preliminary data.</text>
</comment>
<name>A0A2H0X9W9_UNCKA</name>
<dbReference type="AlphaFoldDB" id="A0A2H0X9W9"/>
<feature type="transmembrane region" description="Helical" evidence="1">
    <location>
        <begin position="5"/>
        <end position="24"/>
    </location>
</feature>
<dbReference type="Proteomes" id="UP000231098">
    <property type="component" value="Unassembled WGS sequence"/>
</dbReference>
<gene>
    <name evidence="2" type="ORF">COT51_01225</name>
</gene>
<protein>
    <submittedName>
        <fullName evidence="2">Uncharacterized protein</fullName>
    </submittedName>
</protein>
<keyword evidence="1" id="KW-0472">Membrane</keyword>